<proteinExistence type="predicted"/>
<dbReference type="Pfam" id="PF08522">
    <property type="entry name" value="BT_3987-like_N"/>
    <property type="match status" value="1"/>
</dbReference>
<keyword evidence="3" id="KW-1185">Reference proteome</keyword>
<dbReference type="InterPro" id="IPR000421">
    <property type="entry name" value="FA58C"/>
</dbReference>
<dbReference type="AlphaFoldDB" id="A0A1V9F4U7"/>
<organism evidence="2 3">
    <name type="scientific">Niastella yeongjuensis</name>
    <dbReference type="NCBI Taxonomy" id="354355"/>
    <lineage>
        <taxon>Bacteria</taxon>
        <taxon>Pseudomonadati</taxon>
        <taxon>Bacteroidota</taxon>
        <taxon>Chitinophagia</taxon>
        <taxon>Chitinophagales</taxon>
        <taxon>Chitinophagaceae</taxon>
        <taxon>Niastella</taxon>
    </lineage>
</organism>
<evidence type="ECO:0000313" key="3">
    <source>
        <dbReference type="Proteomes" id="UP000192610"/>
    </source>
</evidence>
<evidence type="ECO:0000313" key="2">
    <source>
        <dbReference type="EMBL" id="OQP53414.1"/>
    </source>
</evidence>
<name>A0A1V9F4U7_9BACT</name>
<dbReference type="Pfam" id="PF00754">
    <property type="entry name" value="F5_F8_type_C"/>
    <property type="match status" value="1"/>
</dbReference>
<dbReference type="InterPro" id="IPR008979">
    <property type="entry name" value="Galactose-bd-like_sf"/>
</dbReference>
<dbReference type="SUPFAM" id="SSF49785">
    <property type="entry name" value="Galactose-binding domain-like"/>
    <property type="match status" value="1"/>
</dbReference>
<dbReference type="InterPro" id="IPR013728">
    <property type="entry name" value="BT_3987-like_N"/>
</dbReference>
<dbReference type="STRING" id="354355.SAMN05660816_04505"/>
<dbReference type="Proteomes" id="UP000192610">
    <property type="component" value="Unassembled WGS sequence"/>
</dbReference>
<comment type="caution">
    <text evidence="2">The sequence shown here is derived from an EMBL/GenBank/DDBJ whole genome shotgun (WGS) entry which is preliminary data.</text>
</comment>
<dbReference type="Gene3D" id="2.60.120.260">
    <property type="entry name" value="Galactose-binding domain-like"/>
    <property type="match status" value="1"/>
</dbReference>
<feature type="domain" description="F5/8 type C" evidence="1">
    <location>
        <begin position="183"/>
        <end position="329"/>
    </location>
</feature>
<dbReference type="RefSeq" id="WP_081197759.1">
    <property type="nucleotide sequence ID" value="NZ_FOCZ01000008.1"/>
</dbReference>
<sequence>MKKLIIPSLSCCLLLVIGSCKKDKAFSEEGGDVKIYMSQAVSNTADDNGYTTISVIQRATGQADSLFSFDVNAYFGGSGYAHAPGDVPVTFQLDYSKWDSINAARQTAGLPLFEKIPDSVFSFPATTAVIKNGSNISENISFKISSKRIQKDHNYMIPLGIASVGNGYAINTSKSTAFFVVKAEDPSLDRTNWTINEFDSQEASGEGPNNGRAIFVLDGNTTTFWTSQWDGFEPPLPHHVSIDMHTTITLNGVIITRRQNVTNGSPKAFNVDVSTDGSNWKPAGTYELASVNPKQFFLFATPMAARYFRITVTTVWGVANSTFLSEIGAF</sequence>
<reference evidence="3" key="1">
    <citation type="submission" date="2016-04" db="EMBL/GenBank/DDBJ databases">
        <authorList>
            <person name="Chen L."/>
            <person name="Zhuang W."/>
            <person name="Wang G."/>
        </authorList>
    </citation>
    <scope>NUCLEOTIDE SEQUENCE [LARGE SCALE GENOMIC DNA]</scope>
    <source>
        <strain evidence="3">17621</strain>
    </source>
</reference>
<dbReference type="EMBL" id="LVXG01000006">
    <property type="protein sequence ID" value="OQP53414.1"/>
    <property type="molecule type" value="Genomic_DNA"/>
</dbReference>
<dbReference type="PROSITE" id="PS51257">
    <property type="entry name" value="PROKAR_LIPOPROTEIN"/>
    <property type="match status" value="1"/>
</dbReference>
<protein>
    <recommendedName>
        <fullName evidence="1">F5/8 type C domain-containing protein</fullName>
    </recommendedName>
</protein>
<gene>
    <name evidence="2" type="ORF">A4H97_23480</name>
</gene>
<evidence type="ECO:0000259" key="1">
    <source>
        <dbReference type="PROSITE" id="PS50022"/>
    </source>
</evidence>
<dbReference type="SMART" id="SM00231">
    <property type="entry name" value="FA58C"/>
    <property type="match status" value="1"/>
</dbReference>
<dbReference type="PROSITE" id="PS50022">
    <property type="entry name" value="FA58C_3"/>
    <property type="match status" value="1"/>
</dbReference>
<dbReference type="OrthoDB" id="3965347at2"/>
<accession>A0A1V9F4U7</accession>
<dbReference type="Gene3D" id="2.60.40.1740">
    <property type="entry name" value="hypothetical protein (bacova_03559)"/>
    <property type="match status" value="1"/>
</dbReference>